<protein>
    <submittedName>
        <fullName evidence="5">Peptide/nickel transport system substrate-binding protein</fullName>
    </submittedName>
</protein>
<keyword evidence="6" id="KW-1185">Reference proteome</keyword>
<dbReference type="GO" id="GO:0043190">
    <property type="term" value="C:ATP-binding cassette (ABC) transporter complex"/>
    <property type="evidence" value="ECO:0007669"/>
    <property type="project" value="InterPro"/>
</dbReference>
<evidence type="ECO:0000313" key="5">
    <source>
        <dbReference type="EMBL" id="MBB4660546.1"/>
    </source>
</evidence>
<reference evidence="5 6" key="1">
    <citation type="submission" date="2020-08" db="EMBL/GenBank/DDBJ databases">
        <title>Genomic Encyclopedia of Archaeal and Bacterial Type Strains, Phase II (KMG-II): from individual species to whole genera.</title>
        <authorList>
            <person name="Goeker M."/>
        </authorList>
    </citation>
    <scope>NUCLEOTIDE SEQUENCE [LARGE SCALE GENOMIC DNA]</scope>
    <source>
        <strain evidence="5 6">DSM 23288</strain>
    </source>
</reference>
<dbReference type="Gene3D" id="3.40.190.10">
    <property type="entry name" value="Periplasmic binding protein-like II"/>
    <property type="match status" value="1"/>
</dbReference>
<evidence type="ECO:0000313" key="6">
    <source>
        <dbReference type="Proteomes" id="UP000585272"/>
    </source>
</evidence>
<evidence type="ECO:0000256" key="2">
    <source>
        <dbReference type="ARBA" id="ARBA00022448"/>
    </source>
</evidence>
<comment type="similarity">
    <text evidence="1">Belongs to the bacterial solute-binding protein 5 family.</text>
</comment>
<keyword evidence="2" id="KW-0813">Transport</keyword>
<dbReference type="RefSeq" id="WP_183337970.1">
    <property type="nucleotide sequence ID" value="NZ_JACHNU010000001.1"/>
</dbReference>
<keyword evidence="3" id="KW-0732">Signal</keyword>
<dbReference type="GO" id="GO:0015833">
    <property type="term" value="P:peptide transport"/>
    <property type="evidence" value="ECO:0007669"/>
    <property type="project" value="TreeGrafter"/>
</dbReference>
<evidence type="ECO:0000256" key="1">
    <source>
        <dbReference type="ARBA" id="ARBA00005695"/>
    </source>
</evidence>
<dbReference type="PIRSF" id="PIRSF002741">
    <property type="entry name" value="MppA"/>
    <property type="match status" value="1"/>
</dbReference>
<evidence type="ECO:0000256" key="3">
    <source>
        <dbReference type="ARBA" id="ARBA00022729"/>
    </source>
</evidence>
<dbReference type="InterPro" id="IPR000914">
    <property type="entry name" value="SBP_5_dom"/>
</dbReference>
<dbReference type="PANTHER" id="PTHR30290">
    <property type="entry name" value="PERIPLASMIC BINDING COMPONENT OF ABC TRANSPORTER"/>
    <property type="match status" value="1"/>
</dbReference>
<dbReference type="SUPFAM" id="SSF53850">
    <property type="entry name" value="Periplasmic binding protein-like II"/>
    <property type="match status" value="1"/>
</dbReference>
<accession>A0A840I6J1</accession>
<evidence type="ECO:0000259" key="4">
    <source>
        <dbReference type="Pfam" id="PF00496"/>
    </source>
</evidence>
<dbReference type="GO" id="GO:1904680">
    <property type="term" value="F:peptide transmembrane transporter activity"/>
    <property type="evidence" value="ECO:0007669"/>
    <property type="project" value="TreeGrafter"/>
</dbReference>
<gene>
    <name evidence="5" type="ORF">BDZ31_000119</name>
</gene>
<organism evidence="5 6">
    <name type="scientific">Conexibacter arvalis</name>
    <dbReference type="NCBI Taxonomy" id="912552"/>
    <lineage>
        <taxon>Bacteria</taxon>
        <taxon>Bacillati</taxon>
        <taxon>Actinomycetota</taxon>
        <taxon>Thermoleophilia</taxon>
        <taxon>Solirubrobacterales</taxon>
        <taxon>Conexibacteraceae</taxon>
        <taxon>Conexibacter</taxon>
    </lineage>
</organism>
<name>A0A840I6J1_9ACTN</name>
<dbReference type="InterPro" id="IPR039424">
    <property type="entry name" value="SBP_5"/>
</dbReference>
<proteinExistence type="inferred from homology"/>
<sequence>MCGARHGRGEAPGARARRRKALTAALAVGTFALALVGCGGASGEGDGAKTDATGTTNAVAGRPVEGGTALIALVQEPGGMNALFHNQSAPLGLAVWVQEPLFLGRTDGTWEPLLAAEVPTVENGGVTEDGLKVTYRLRPDVTWSDGEPFTAEDLEFTYDVIRNPKSTTIAPTEYNLVRAVRVVDPQTVEVTMKRPNPYYLGLFRQTLPKHKFRSSAVTTEDPQARLPLGTGPFTYTNWETGNKIVLERNEAYWRSDRRPKLDGITLRVTPDAQTAINSFTRGEYDSVFFITAGDMPTLRSAQESGAAIEVSPREGSHVEWLWLNQSDKGSDRPHRVLGDPAIREAIDLAIDRQQIVDEVLDGLGTLTGAFVYSGFARVDRPAAPFDPERANELLDAAGWVRGDDGIRVKDGVRASLRFQTLSGDQTRELYQQVIQQNLEEVGIEVKIQNLPSNLIFGTYDEGGRLARGDYDIVMSREGLARDPIEGGWAAMFTCAEVPGPDNKNGTSYVHWCNEEFDRLVGRAASTLDVEERKDLYEQAVELFATERPALPLYSSTSGYTWSTRMKGVDVDWWDGMWPSAADWWLER</sequence>
<dbReference type="AlphaFoldDB" id="A0A840I6J1"/>
<comment type="caution">
    <text evidence="5">The sequence shown here is derived from an EMBL/GenBank/DDBJ whole genome shotgun (WGS) entry which is preliminary data.</text>
</comment>
<dbReference type="InterPro" id="IPR030678">
    <property type="entry name" value="Peptide/Ni-bd"/>
</dbReference>
<dbReference type="PANTHER" id="PTHR30290:SF9">
    <property type="entry name" value="OLIGOPEPTIDE-BINDING PROTEIN APPA"/>
    <property type="match status" value="1"/>
</dbReference>
<dbReference type="Proteomes" id="UP000585272">
    <property type="component" value="Unassembled WGS sequence"/>
</dbReference>
<dbReference type="Pfam" id="PF00496">
    <property type="entry name" value="SBP_bac_5"/>
    <property type="match status" value="1"/>
</dbReference>
<feature type="domain" description="Solute-binding protein family 5" evidence="4">
    <location>
        <begin position="111"/>
        <end position="480"/>
    </location>
</feature>
<dbReference type="Gene3D" id="3.10.105.10">
    <property type="entry name" value="Dipeptide-binding Protein, Domain 3"/>
    <property type="match status" value="1"/>
</dbReference>
<dbReference type="CDD" id="cd08513">
    <property type="entry name" value="PBP2_thermophilic_Hb8_like"/>
    <property type="match status" value="1"/>
</dbReference>
<dbReference type="EMBL" id="JACHNU010000001">
    <property type="protein sequence ID" value="MBB4660546.1"/>
    <property type="molecule type" value="Genomic_DNA"/>
</dbReference>
<dbReference type="GO" id="GO:0042597">
    <property type="term" value="C:periplasmic space"/>
    <property type="evidence" value="ECO:0007669"/>
    <property type="project" value="UniProtKB-ARBA"/>
</dbReference>